<sequence>MLLSNLVLLKISKSRNKRCSKNIENIKTNSDLKLYAVFLFLFLACNVLPNIGGKEKKKQ</sequence>
<protein>
    <submittedName>
        <fullName evidence="2">THO complex subunit 1-like</fullName>
    </submittedName>
</protein>
<accession>A0A2P2M6H6</accession>
<reference evidence="2" key="1">
    <citation type="submission" date="2018-02" db="EMBL/GenBank/DDBJ databases">
        <title>Rhizophora mucronata_Transcriptome.</title>
        <authorList>
            <person name="Meera S.P."/>
            <person name="Sreeshan A."/>
            <person name="Augustine A."/>
        </authorList>
    </citation>
    <scope>NUCLEOTIDE SEQUENCE</scope>
    <source>
        <tissue evidence="2">Leaf</tissue>
    </source>
</reference>
<keyword evidence="1" id="KW-0472">Membrane</keyword>
<feature type="transmembrane region" description="Helical" evidence="1">
    <location>
        <begin position="34"/>
        <end position="53"/>
    </location>
</feature>
<keyword evidence="1" id="KW-0812">Transmembrane</keyword>
<name>A0A2P2M6H6_RHIMU</name>
<evidence type="ECO:0000313" key="2">
    <source>
        <dbReference type="EMBL" id="MBX25804.1"/>
    </source>
</evidence>
<proteinExistence type="predicted"/>
<evidence type="ECO:0000256" key="1">
    <source>
        <dbReference type="SAM" id="Phobius"/>
    </source>
</evidence>
<dbReference type="EMBL" id="GGEC01045320">
    <property type="protein sequence ID" value="MBX25804.1"/>
    <property type="molecule type" value="Transcribed_RNA"/>
</dbReference>
<dbReference type="AlphaFoldDB" id="A0A2P2M6H6"/>
<keyword evidence="1" id="KW-1133">Transmembrane helix</keyword>
<organism evidence="2">
    <name type="scientific">Rhizophora mucronata</name>
    <name type="common">Asiatic mangrove</name>
    <dbReference type="NCBI Taxonomy" id="61149"/>
    <lineage>
        <taxon>Eukaryota</taxon>
        <taxon>Viridiplantae</taxon>
        <taxon>Streptophyta</taxon>
        <taxon>Embryophyta</taxon>
        <taxon>Tracheophyta</taxon>
        <taxon>Spermatophyta</taxon>
        <taxon>Magnoliopsida</taxon>
        <taxon>eudicotyledons</taxon>
        <taxon>Gunneridae</taxon>
        <taxon>Pentapetalae</taxon>
        <taxon>rosids</taxon>
        <taxon>fabids</taxon>
        <taxon>Malpighiales</taxon>
        <taxon>Rhizophoraceae</taxon>
        <taxon>Rhizophora</taxon>
    </lineage>
</organism>